<dbReference type="GO" id="GO:0016020">
    <property type="term" value="C:membrane"/>
    <property type="evidence" value="ECO:0007669"/>
    <property type="project" value="UniProtKB-SubCell"/>
</dbReference>
<dbReference type="PROSITE" id="PS50835">
    <property type="entry name" value="IG_LIKE"/>
    <property type="match status" value="2"/>
</dbReference>
<dbReference type="PANTHER" id="PTHR46484">
    <property type="entry name" value="SI:CH211-171H4.5-RELATED"/>
    <property type="match status" value="1"/>
</dbReference>
<evidence type="ECO:0000256" key="2">
    <source>
        <dbReference type="ARBA" id="ARBA00023136"/>
    </source>
</evidence>
<dbReference type="Ensembl" id="ENSNMLT00000021698.1">
    <property type="protein sequence ID" value="ENSNMLP00000019312.1"/>
    <property type="gene ID" value="ENSNMLG00000012664.1"/>
</dbReference>
<proteinExistence type="predicted"/>
<dbReference type="CDD" id="cd00096">
    <property type="entry name" value="Ig"/>
    <property type="match status" value="1"/>
</dbReference>
<dbReference type="InterPro" id="IPR003599">
    <property type="entry name" value="Ig_sub"/>
</dbReference>
<evidence type="ECO:0000256" key="1">
    <source>
        <dbReference type="ARBA" id="ARBA00004167"/>
    </source>
</evidence>
<dbReference type="SMART" id="SM00409">
    <property type="entry name" value="IG"/>
    <property type="match status" value="2"/>
</dbReference>
<organism evidence="6 7">
    <name type="scientific">Neogobius melanostomus</name>
    <name type="common">round goby</name>
    <dbReference type="NCBI Taxonomy" id="47308"/>
    <lineage>
        <taxon>Eukaryota</taxon>
        <taxon>Metazoa</taxon>
        <taxon>Chordata</taxon>
        <taxon>Craniata</taxon>
        <taxon>Vertebrata</taxon>
        <taxon>Euteleostomi</taxon>
        <taxon>Actinopterygii</taxon>
        <taxon>Neopterygii</taxon>
        <taxon>Teleostei</taxon>
        <taxon>Neoteleostei</taxon>
        <taxon>Acanthomorphata</taxon>
        <taxon>Gobiaria</taxon>
        <taxon>Gobiiformes</taxon>
        <taxon>Gobioidei</taxon>
        <taxon>Gobiidae</taxon>
        <taxon>Benthophilinae</taxon>
        <taxon>Neogobiini</taxon>
        <taxon>Neogobius</taxon>
    </lineage>
</organism>
<dbReference type="Gene3D" id="2.60.40.10">
    <property type="entry name" value="Immunoglobulins"/>
    <property type="match status" value="3"/>
</dbReference>
<dbReference type="PANTHER" id="PTHR46484:SF8">
    <property type="entry name" value="B-CELL RECEPTOR CD22-LIKE-RELATED"/>
    <property type="match status" value="1"/>
</dbReference>
<reference evidence="6" key="2">
    <citation type="submission" date="2025-09" db="UniProtKB">
        <authorList>
            <consortium name="Ensembl"/>
        </authorList>
    </citation>
    <scope>IDENTIFICATION</scope>
</reference>
<dbReference type="SUPFAM" id="SSF48726">
    <property type="entry name" value="Immunoglobulin"/>
    <property type="match status" value="2"/>
</dbReference>
<dbReference type="AlphaFoldDB" id="A0A8C6WN76"/>
<keyword evidence="3" id="KW-1015">Disulfide bond</keyword>
<comment type="subcellular location">
    <subcellularLocation>
        <location evidence="1">Membrane</location>
        <topology evidence="1">Single-pass membrane protein</topology>
    </subcellularLocation>
</comment>
<feature type="compositionally biased region" description="Basic and acidic residues" evidence="4">
    <location>
        <begin position="328"/>
        <end position="341"/>
    </location>
</feature>
<dbReference type="InterPro" id="IPR036179">
    <property type="entry name" value="Ig-like_dom_sf"/>
</dbReference>
<evidence type="ECO:0000256" key="4">
    <source>
        <dbReference type="SAM" id="MobiDB-lite"/>
    </source>
</evidence>
<feature type="region of interest" description="Disordered" evidence="4">
    <location>
        <begin position="328"/>
        <end position="349"/>
    </location>
</feature>
<feature type="compositionally biased region" description="Polar residues" evidence="4">
    <location>
        <begin position="382"/>
        <end position="392"/>
    </location>
</feature>
<dbReference type="Pfam" id="PF08205">
    <property type="entry name" value="C2-set_2"/>
    <property type="match status" value="1"/>
</dbReference>
<protein>
    <recommendedName>
        <fullName evidence="5">Ig-like domain-containing protein</fullName>
    </recommendedName>
</protein>
<dbReference type="InterPro" id="IPR013162">
    <property type="entry name" value="CD80_C2-set"/>
</dbReference>
<feature type="region of interest" description="Disordered" evidence="4">
    <location>
        <begin position="382"/>
        <end position="407"/>
    </location>
</feature>
<keyword evidence="7" id="KW-1185">Reference proteome</keyword>
<evidence type="ECO:0000313" key="7">
    <source>
        <dbReference type="Proteomes" id="UP000694523"/>
    </source>
</evidence>
<dbReference type="InterPro" id="IPR007110">
    <property type="entry name" value="Ig-like_dom"/>
</dbReference>
<dbReference type="Pfam" id="PF13895">
    <property type="entry name" value="Ig_2"/>
    <property type="match status" value="1"/>
</dbReference>
<name>A0A8C6WN76_9GOBI</name>
<feature type="domain" description="Ig-like" evidence="5">
    <location>
        <begin position="219"/>
        <end position="303"/>
    </location>
</feature>
<evidence type="ECO:0000256" key="3">
    <source>
        <dbReference type="ARBA" id="ARBA00023157"/>
    </source>
</evidence>
<evidence type="ECO:0000313" key="6">
    <source>
        <dbReference type="Ensembl" id="ENSNMLP00000019312.1"/>
    </source>
</evidence>
<dbReference type="Proteomes" id="UP000694523">
    <property type="component" value="Unplaced"/>
</dbReference>
<feature type="domain" description="Ig-like" evidence="5">
    <location>
        <begin position="117"/>
        <end position="212"/>
    </location>
</feature>
<accession>A0A8C6WN76</accession>
<reference evidence="6" key="1">
    <citation type="submission" date="2025-08" db="UniProtKB">
        <authorList>
            <consortium name="Ensembl"/>
        </authorList>
    </citation>
    <scope>IDENTIFICATION</scope>
</reference>
<keyword evidence="2" id="KW-0472">Membrane</keyword>
<dbReference type="InterPro" id="IPR013783">
    <property type="entry name" value="Ig-like_fold"/>
</dbReference>
<evidence type="ECO:0000259" key="5">
    <source>
        <dbReference type="PROSITE" id="PS50835"/>
    </source>
</evidence>
<sequence>MMKCICLFFSDYAMGCYEDVTINTPSPMEALSGSCLNIPCTYTGITIDPEISFKGIWFKSDVKNVISVSGDSSKSYPMNITGNLKNRDCTTMFHDLTQPTAACTNLQIRVRDAPGSPSIKVSGEQTETEIVTITCSAVTPCPRSPPQLTWDLHQGTSGITENNITEKNPDGTITTKTKLNITLTDSHDGLMIKCSAVYPVSGGVKATEENVTLNVTYGPKNTSVQVRPSGTLSTGQSVTLSCSSRAKPPVQNFTWFRNSSQGPVSVSEGNTYNFSICDGGDYYCVASNPLSNDSSQDVHLRITGTQAEVVQREENTHYEEIDLSKLKPKEASKHEEKDETVKVSQAKPTEDTVHYGEIDFSKFSPKVVLEKELEETVYSQVQGAKSANNGGQFSDGVDDLYANVKKN</sequence>